<proteinExistence type="predicted"/>
<feature type="domain" description="HTH lacI-type" evidence="4">
    <location>
        <begin position="5"/>
        <end position="59"/>
    </location>
</feature>
<dbReference type="InterPro" id="IPR028082">
    <property type="entry name" value="Peripla_BP_I"/>
</dbReference>
<dbReference type="PANTHER" id="PTHR30146">
    <property type="entry name" value="LACI-RELATED TRANSCRIPTIONAL REPRESSOR"/>
    <property type="match status" value="1"/>
</dbReference>
<reference evidence="5 6" key="1">
    <citation type="submission" date="2018-11" db="EMBL/GenBank/DDBJ databases">
        <title>Sequencing the genomes of 1000 actinobacteria strains.</title>
        <authorList>
            <person name="Klenk H.-P."/>
        </authorList>
    </citation>
    <scope>NUCLEOTIDE SEQUENCE [LARGE SCALE GENOMIC DNA]</scope>
    <source>
        <strain evidence="5 6">DSM 44254</strain>
    </source>
</reference>
<dbReference type="GO" id="GO:0000976">
    <property type="term" value="F:transcription cis-regulatory region binding"/>
    <property type="evidence" value="ECO:0007669"/>
    <property type="project" value="TreeGrafter"/>
</dbReference>
<keyword evidence="1" id="KW-0805">Transcription regulation</keyword>
<dbReference type="PANTHER" id="PTHR30146:SF109">
    <property type="entry name" value="HTH-TYPE TRANSCRIPTIONAL REGULATOR GALS"/>
    <property type="match status" value="1"/>
</dbReference>
<evidence type="ECO:0000259" key="4">
    <source>
        <dbReference type="PROSITE" id="PS50932"/>
    </source>
</evidence>
<sequence>MPRPARIQDVAAAAGVSVSTVSNVLNRPERVNAGTVEKVLAIVAELDYVPHPGAAGLRAAHARSIGLVLPDIANSFYARIARGASDAAFRQGYALSLCHSGDDPEREAEYFSMLVAQRASGVVVAPLGADPGRLERLRRRGVPLVLADRTRPTAEGCSVSVDDVAGGALAVAHLLEGGARSVLVVNGPREIRQCADRHQGARQAARRVRGAVLEQVVTPRMTVECGYEAGLAIETAPDAVFCTNDFLAVGVLRALTERGLAVPGDVRLVGYGDLDAAGVAALTTVRQPVEDLGAAAIELLLDEVEAGPDHIHEARVFAPSLVVRASAP</sequence>
<evidence type="ECO:0000313" key="5">
    <source>
        <dbReference type="EMBL" id="ROO86336.1"/>
    </source>
</evidence>
<evidence type="ECO:0000256" key="2">
    <source>
        <dbReference type="ARBA" id="ARBA00023125"/>
    </source>
</evidence>
<dbReference type="Pfam" id="PF13377">
    <property type="entry name" value="Peripla_BP_3"/>
    <property type="match status" value="1"/>
</dbReference>
<dbReference type="Proteomes" id="UP000272400">
    <property type="component" value="Unassembled WGS sequence"/>
</dbReference>
<dbReference type="EMBL" id="RJKE01000001">
    <property type="protein sequence ID" value="ROO86336.1"/>
    <property type="molecule type" value="Genomic_DNA"/>
</dbReference>
<dbReference type="GO" id="GO:0003700">
    <property type="term" value="F:DNA-binding transcription factor activity"/>
    <property type="evidence" value="ECO:0007669"/>
    <property type="project" value="TreeGrafter"/>
</dbReference>
<dbReference type="InterPro" id="IPR010982">
    <property type="entry name" value="Lambda_DNA-bd_dom_sf"/>
</dbReference>
<dbReference type="InterPro" id="IPR046335">
    <property type="entry name" value="LacI/GalR-like_sensor"/>
</dbReference>
<dbReference type="PROSITE" id="PS00356">
    <property type="entry name" value="HTH_LACI_1"/>
    <property type="match status" value="1"/>
</dbReference>
<evidence type="ECO:0000256" key="1">
    <source>
        <dbReference type="ARBA" id="ARBA00023015"/>
    </source>
</evidence>
<evidence type="ECO:0000256" key="3">
    <source>
        <dbReference type="ARBA" id="ARBA00023163"/>
    </source>
</evidence>
<dbReference type="Gene3D" id="3.40.50.2300">
    <property type="match status" value="2"/>
</dbReference>
<keyword evidence="2" id="KW-0238">DNA-binding</keyword>
<dbReference type="RefSeq" id="WP_123665743.1">
    <property type="nucleotide sequence ID" value="NZ_RJKE01000001.1"/>
</dbReference>
<protein>
    <submittedName>
        <fullName evidence="5">LacI family transcriptional regulator</fullName>
    </submittedName>
</protein>
<dbReference type="SUPFAM" id="SSF47413">
    <property type="entry name" value="lambda repressor-like DNA-binding domains"/>
    <property type="match status" value="1"/>
</dbReference>
<accession>A0A3N1CYN0</accession>
<dbReference type="OrthoDB" id="37081at2"/>
<comment type="caution">
    <text evidence="5">The sequence shown here is derived from an EMBL/GenBank/DDBJ whole genome shotgun (WGS) entry which is preliminary data.</text>
</comment>
<evidence type="ECO:0000313" key="6">
    <source>
        <dbReference type="Proteomes" id="UP000272400"/>
    </source>
</evidence>
<name>A0A3N1CYN0_9ACTN</name>
<dbReference type="Pfam" id="PF00356">
    <property type="entry name" value="LacI"/>
    <property type="match status" value="1"/>
</dbReference>
<gene>
    <name evidence="5" type="ORF">EDD29_3900</name>
</gene>
<dbReference type="InterPro" id="IPR000843">
    <property type="entry name" value="HTH_LacI"/>
</dbReference>
<dbReference type="Gene3D" id="1.10.260.40">
    <property type="entry name" value="lambda repressor-like DNA-binding domains"/>
    <property type="match status" value="1"/>
</dbReference>
<dbReference type="CDD" id="cd01392">
    <property type="entry name" value="HTH_LacI"/>
    <property type="match status" value="1"/>
</dbReference>
<dbReference type="SUPFAM" id="SSF53822">
    <property type="entry name" value="Periplasmic binding protein-like I"/>
    <property type="match status" value="1"/>
</dbReference>
<dbReference type="SMART" id="SM00354">
    <property type="entry name" value="HTH_LACI"/>
    <property type="match status" value="1"/>
</dbReference>
<dbReference type="AlphaFoldDB" id="A0A3N1CYN0"/>
<organism evidence="5 6">
    <name type="scientific">Actinocorallia herbida</name>
    <dbReference type="NCBI Taxonomy" id="58109"/>
    <lineage>
        <taxon>Bacteria</taxon>
        <taxon>Bacillati</taxon>
        <taxon>Actinomycetota</taxon>
        <taxon>Actinomycetes</taxon>
        <taxon>Streptosporangiales</taxon>
        <taxon>Thermomonosporaceae</taxon>
        <taxon>Actinocorallia</taxon>
    </lineage>
</organism>
<keyword evidence="3" id="KW-0804">Transcription</keyword>
<keyword evidence="6" id="KW-1185">Reference proteome</keyword>
<dbReference type="PROSITE" id="PS50932">
    <property type="entry name" value="HTH_LACI_2"/>
    <property type="match status" value="1"/>
</dbReference>